<keyword evidence="5" id="KW-1185">Reference proteome</keyword>
<comment type="catalytic activity">
    <reaction evidence="1">
        <text>GMP + diphosphate = guanine + 5-phospho-alpha-D-ribose 1-diphosphate</text>
        <dbReference type="Rhea" id="RHEA:25424"/>
        <dbReference type="ChEBI" id="CHEBI:16235"/>
        <dbReference type="ChEBI" id="CHEBI:33019"/>
        <dbReference type="ChEBI" id="CHEBI:58017"/>
        <dbReference type="ChEBI" id="CHEBI:58115"/>
        <dbReference type="EC" id="2.4.2.8"/>
    </reaction>
    <physiologicalReaction direction="right-to-left" evidence="1">
        <dbReference type="Rhea" id="RHEA:25426"/>
    </physiologicalReaction>
</comment>
<evidence type="ECO:0000256" key="2">
    <source>
        <dbReference type="ARBA" id="ARBA00049402"/>
    </source>
</evidence>
<dbReference type="CDD" id="cd06223">
    <property type="entry name" value="PRTases_typeI"/>
    <property type="match status" value="1"/>
</dbReference>
<dbReference type="GO" id="GO:0032264">
    <property type="term" value="P:IMP salvage"/>
    <property type="evidence" value="ECO:0007669"/>
    <property type="project" value="TreeGrafter"/>
</dbReference>
<dbReference type="GO" id="GO:0004422">
    <property type="term" value="F:hypoxanthine phosphoribosyltransferase activity"/>
    <property type="evidence" value="ECO:0007669"/>
    <property type="project" value="TreeGrafter"/>
</dbReference>
<dbReference type="Pfam" id="PF00156">
    <property type="entry name" value="Pribosyltran"/>
    <property type="match status" value="1"/>
</dbReference>
<keyword evidence="4" id="KW-0808">Transferase</keyword>
<comment type="catalytic activity">
    <reaction evidence="2">
        <text>IMP + diphosphate = hypoxanthine + 5-phospho-alpha-D-ribose 1-diphosphate</text>
        <dbReference type="Rhea" id="RHEA:17973"/>
        <dbReference type="ChEBI" id="CHEBI:17368"/>
        <dbReference type="ChEBI" id="CHEBI:33019"/>
        <dbReference type="ChEBI" id="CHEBI:58017"/>
        <dbReference type="ChEBI" id="CHEBI:58053"/>
        <dbReference type="EC" id="2.4.2.8"/>
    </reaction>
    <physiologicalReaction direction="right-to-left" evidence="2">
        <dbReference type="Rhea" id="RHEA:17975"/>
    </physiologicalReaction>
</comment>
<dbReference type="GO" id="GO:0052657">
    <property type="term" value="F:guanine phosphoribosyltransferase activity"/>
    <property type="evidence" value="ECO:0007669"/>
    <property type="project" value="RHEA"/>
</dbReference>
<dbReference type="InterPro" id="IPR000836">
    <property type="entry name" value="PRTase_dom"/>
</dbReference>
<dbReference type="EMBL" id="JRAA01000002">
    <property type="protein sequence ID" value="KHF24587.1"/>
    <property type="molecule type" value="Genomic_DNA"/>
</dbReference>
<comment type="caution">
    <text evidence="4">The sequence shown here is derived from an EMBL/GenBank/DDBJ whole genome shotgun (WGS) entry which is preliminary data.</text>
</comment>
<dbReference type="GO" id="GO:0005829">
    <property type="term" value="C:cytosol"/>
    <property type="evidence" value="ECO:0007669"/>
    <property type="project" value="TreeGrafter"/>
</dbReference>
<dbReference type="EC" id="2.4.2.8" evidence="4"/>
<dbReference type="NCBIfam" id="NF006605">
    <property type="entry name" value="PRK09162.1"/>
    <property type="match status" value="1"/>
</dbReference>
<organism evidence="4 5">
    <name type="scientific">Solemya velum gill symbiont</name>
    <dbReference type="NCBI Taxonomy" id="2340"/>
    <lineage>
        <taxon>Bacteria</taxon>
        <taxon>Pseudomonadati</taxon>
        <taxon>Pseudomonadota</taxon>
        <taxon>Gammaproteobacteria</taxon>
        <taxon>sulfur-oxidizing symbionts</taxon>
    </lineage>
</organism>
<evidence type="ECO:0000313" key="4">
    <source>
        <dbReference type="EMBL" id="KHF24587.1"/>
    </source>
</evidence>
<dbReference type="STRING" id="2340.JV46_03530"/>
<dbReference type="SUPFAM" id="SSF53271">
    <property type="entry name" value="PRTase-like"/>
    <property type="match status" value="1"/>
</dbReference>
<dbReference type="Proteomes" id="UP000030856">
    <property type="component" value="Unassembled WGS sequence"/>
</dbReference>
<dbReference type="InterPro" id="IPR029057">
    <property type="entry name" value="PRTase-like"/>
</dbReference>
<feature type="domain" description="Phosphoribosyltransferase" evidence="3">
    <location>
        <begin position="32"/>
        <end position="164"/>
    </location>
</feature>
<dbReference type="eggNOG" id="COG0634">
    <property type="taxonomic scope" value="Bacteria"/>
</dbReference>
<evidence type="ECO:0000256" key="1">
    <source>
        <dbReference type="ARBA" id="ARBA00048811"/>
    </source>
</evidence>
<name>A0A0B0H7E9_SOVGS</name>
<evidence type="ECO:0000259" key="3">
    <source>
        <dbReference type="Pfam" id="PF00156"/>
    </source>
</evidence>
<accession>A0A0B0H7E9</accession>
<protein>
    <submittedName>
        <fullName evidence="4">Hypoxanthine-guanine phosphoribosyltransferase</fullName>
        <ecNumber evidence="4">2.4.2.8</ecNumber>
    </submittedName>
</protein>
<dbReference type="GeneID" id="86992080"/>
<evidence type="ECO:0000313" key="5">
    <source>
        <dbReference type="Proteomes" id="UP000030856"/>
    </source>
</evidence>
<dbReference type="GO" id="GO:0006178">
    <property type="term" value="P:guanine salvage"/>
    <property type="evidence" value="ECO:0007669"/>
    <property type="project" value="TreeGrafter"/>
</dbReference>
<dbReference type="PATRIC" id="fig|2340.3.peg.1232"/>
<dbReference type="RefSeq" id="WP_256857548.1">
    <property type="nucleotide sequence ID" value="NZ_JRAA01000002.1"/>
</dbReference>
<gene>
    <name evidence="4" type="ORF">JV46_03530</name>
</gene>
<reference evidence="4 5" key="1">
    <citation type="journal article" date="2014" name="BMC Genomics">
        <title>The genome of the intracellular bacterium of the coastal bivalve, Solemya velum: a blueprint for thriving in and out of symbiosis.</title>
        <authorList>
            <person name="Dmytrenko O."/>
            <person name="Russell S.L."/>
            <person name="Loo W.T."/>
            <person name="Fontanez K.M."/>
            <person name="Liao L."/>
            <person name="Roeselers G."/>
            <person name="Sharma R."/>
            <person name="Stewart F.J."/>
            <person name="Newton I.L."/>
            <person name="Woyke T."/>
            <person name="Wu D."/>
            <person name="Lang J.M."/>
            <person name="Eisen J.A."/>
            <person name="Cavanaugh C.M."/>
        </authorList>
    </citation>
    <scope>NUCLEOTIDE SEQUENCE [LARGE SCALE GENOMIC DNA]</scope>
    <source>
        <strain evidence="4 5">WH</strain>
    </source>
</reference>
<dbReference type="GO" id="GO:0032263">
    <property type="term" value="P:GMP salvage"/>
    <property type="evidence" value="ECO:0007669"/>
    <property type="project" value="TreeGrafter"/>
</dbReference>
<dbReference type="Gene3D" id="3.40.50.2020">
    <property type="match status" value="1"/>
</dbReference>
<dbReference type="AlphaFoldDB" id="A0A0B0H7E9"/>
<keyword evidence="4" id="KW-0328">Glycosyltransferase</keyword>
<dbReference type="InterPro" id="IPR050408">
    <property type="entry name" value="HGPRT"/>
</dbReference>
<dbReference type="GO" id="GO:0046100">
    <property type="term" value="P:hypoxanthine metabolic process"/>
    <property type="evidence" value="ECO:0007669"/>
    <property type="project" value="TreeGrafter"/>
</dbReference>
<sequence>MTNPDSRAEKQLTEEAAVIMAGAECLFASSEVDAAIDSLADQLNERLAGVNPVALCVMNGGLVISGQLLPRLSFQLQFDYLHATRYRDRTSGGELQWKRQHEISLKDRVVLVMDDILDEGETLKSVHDACLAEGAKEVLRVVLVEKIHDRNIGVSAEYIGLQVPDRYVFGYGMDYKGYWRNANGIYAVAENKSGE</sequence>
<dbReference type="GO" id="GO:0000287">
    <property type="term" value="F:magnesium ion binding"/>
    <property type="evidence" value="ECO:0007669"/>
    <property type="project" value="TreeGrafter"/>
</dbReference>
<proteinExistence type="predicted"/>
<dbReference type="PANTHER" id="PTHR43340">
    <property type="entry name" value="HYPOXANTHINE-GUANINE PHOSPHORIBOSYLTRANSFERASE"/>
    <property type="match status" value="1"/>
</dbReference>
<dbReference type="PANTHER" id="PTHR43340:SF1">
    <property type="entry name" value="HYPOXANTHINE PHOSPHORIBOSYLTRANSFERASE"/>
    <property type="match status" value="1"/>
</dbReference>